<feature type="region of interest" description="Disordered" evidence="1">
    <location>
        <begin position="1"/>
        <end position="80"/>
    </location>
</feature>
<dbReference type="EMBL" id="BKCJ011190533">
    <property type="protein sequence ID" value="GFD01308.1"/>
    <property type="molecule type" value="Genomic_DNA"/>
</dbReference>
<gene>
    <name evidence="2" type="ORF">Tci_873277</name>
</gene>
<feature type="compositionally biased region" description="Basic and acidic residues" evidence="1">
    <location>
        <begin position="63"/>
        <end position="75"/>
    </location>
</feature>
<name>A0A699SWA0_TANCI</name>
<reference evidence="2" key="1">
    <citation type="journal article" date="2019" name="Sci. Rep.">
        <title>Draft genome of Tanacetum cinerariifolium, the natural source of mosquito coil.</title>
        <authorList>
            <person name="Yamashiro T."/>
            <person name="Shiraishi A."/>
            <person name="Satake H."/>
            <person name="Nakayama K."/>
        </authorList>
    </citation>
    <scope>NUCLEOTIDE SEQUENCE</scope>
</reference>
<evidence type="ECO:0000313" key="2">
    <source>
        <dbReference type="EMBL" id="GFD01308.1"/>
    </source>
</evidence>
<evidence type="ECO:0000256" key="1">
    <source>
        <dbReference type="SAM" id="MobiDB-lite"/>
    </source>
</evidence>
<protein>
    <submittedName>
        <fullName evidence="2">Uncharacterized protein</fullName>
    </submittedName>
</protein>
<feature type="compositionally biased region" description="Basic and acidic residues" evidence="1">
    <location>
        <begin position="19"/>
        <end position="36"/>
    </location>
</feature>
<organism evidence="2">
    <name type="scientific">Tanacetum cinerariifolium</name>
    <name type="common">Dalmatian daisy</name>
    <name type="synonym">Chrysanthemum cinerariifolium</name>
    <dbReference type="NCBI Taxonomy" id="118510"/>
    <lineage>
        <taxon>Eukaryota</taxon>
        <taxon>Viridiplantae</taxon>
        <taxon>Streptophyta</taxon>
        <taxon>Embryophyta</taxon>
        <taxon>Tracheophyta</taxon>
        <taxon>Spermatophyta</taxon>
        <taxon>Magnoliopsida</taxon>
        <taxon>eudicotyledons</taxon>
        <taxon>Gunneridae</taxon>
        <taxon>Pentapetalae</taxon>
        <taxon>asterids</taxon>
        <taxon>campanulids</taxon>
        <taxon>Asterales</taxon>
        <taxon>Asteraceae</taxon>
        <taxon>Asteroideae</taxon>
        <taxon>Anthemideae</taxon>
        <taxon>Anthemidinae</taxon>
        <taxon>Tanacetum</taxon>
    </lineage>
</organism>
<feature type="non-terminal residue" evidence="2">
    <location>
        <position position="1"/>
    </location>
</feature>
<proteinExistence type="predicted"/>
<accession>A0A699SWA0</accession>
<comment type="caution">
    <text evidence="2">The sequence shown here is derived from an EMBL/GenBank/DDBJ whole genome shotgun (WGS) entry which is preliminary data.</text>
</comment>
<sequence>PKPAAVNTKEVAENPKPAENVKELVEKPKEPVEKAQKVPQNVKPKPTAVKTKEVAEKPMPAKNVKELAEKPKEPTGDDYQVVPAATVMKAEDRKEFKVETFT</sequence>
<dbReference type="AlphaFoldDB" id="A0A699SWA0"/>